<dbReference type="Proteomes" id="UP000188318">
    <property type="component" value="Unassembled WGS sequence"/>
</dbReference>
<dbReference type="InterPro" id="IPR052895">
    <property type="entry name" value="HetReg/Transcr_Mod"/>
</dbReference>
<keyword evidence="3" id="KW-1185">Reference proteome</keyword>
<dbReference type="Pfam" id="PF06985">
    <property type="entry name" value="HET"/>
    <property type="match status" value="1"/>
</dbReference>
<sequence>MDYEYAPLDLGESSVRLLLLYGGQASDELECTLVRAWFDGNDALPYEALSYTWGSPFKSDHIKVDGKRLPITANLFYALHHLRHPTDTRTLWVDAVCINQNDTRERGHQVQQMRNIYSHATHVIFWLGPGTYETNAILDSLRELEKKSHQHGSSTNWKLSDERWGDLWASVKETLRPRYPGVGEVQKTGMKLLLDRPWFRRIWIVQEVANARSALVCSGSRSVSAKYFALGPLLTKVEPLPHCQAILDIMPGPARSYSWWSEKRDLYTLLRKFKHSEASDTRDIIYGLLGIASNIPGTKSLQADYNKTEEEVVMDAFSFLYCDVFSNEFRRMSDFIANLDVLNTQYLMTVVRTYDVNHRSGVSDGDAGVTVSNNLSAAKNRGPQEVVSHANGVSMTQDLVQALASQSCDGSNKRVLHNGVDGVTSSESTGAESSRRHREMAINYVIQHHPDCFILTENLLTTLAGGYDTKLRGRTLRISDSAAQGNGDDCGEEILECILKHPKQSIIPDESAISQLARYFSADLMSRFLTTYGKDITISQRILEHAAGNIKDGARMVDLCFQQRNDGIKIDPDILRMTARNKPQRKAIMDVLLKRRHDEVEMSFPILEKLLQRKLGLMKRRGLKRYSGGGDTQATLDLIRRALMNHSQ</sequence>
<dbReference type="PANTHER" id="PTHR24148:SF78">
    <property type="entry name" value="HETEROKARYON INCOMPATIBILITY DOMAIN-CONTAINING PROTEIN"/>
    <property type="match status" value="1"/>
</dbReference>
<feature type="domain" description="Heterokaryon incompatibility" evidence="1">
    <location>
        <begin position="46"/>
        <end position="207"/>
    </location>
</feature>
<evidence type="ECO:0000313" key="3">
    <source>
        <dbReference type="Proteomes" id="UP000188318"/>
    </source>
</evidence>
<protein>
    <recommendedName>
        <fullName evidence="1">Heterokaryon incompatibility domain-containing protein</fullName>
    </recommendedName>
</protein>
<dbReference type="STRING" id="602072.A0A1R3R9S3"/>
<dbReference type="InterPro" id="IPR010730">
    <property type="entry name" value="HET"/>
</dbReference>
<evidence type="ECO:0000313" key="2">
    <source>
        <dbReference type="EMBL" id="OOF91228.1"/>
    </source>
</evidence>
<dbReference type="OrthoDB" id="2157530at2759"/>
<dbReference type="EMBL" id="KV907512">
    <property type="protein sequence ID" value="OOF91228.1"/>
    <property type="molecule type" value="Genomic_DNA"/>
</dbReference>
<organism evidence="2 3">
    <name type="scientific">Aspergillus carbonarius (strain ITEM 5010)</name>
    <dbReference type="NCBI Taxonomy" id="602072"/>
    <lineage>
        <taxon>Eukaryota</taxon>
        <taxon>Fungi</taxon>
        <taxon>Dikarya</taxon>
        <taxon>Ascomycota</taxon>
        <taxon>Pezizomycotina</taxon>
        <taxon>Eurotiomycetes</taxon>
        <taxon>Eurotiomycetidae</taxon>
        <taxon>Eurotiales</taxon>
        <taxon>Aspergillaceae</taxon>
        <taxon>Aspergillus</taxon>
        <taxon>Aspergillus subgen. Circumdati</taxon>
    </lineage>
</organism>
<name>A0A1R3R9S3_ASPC5</name>
<reference evidence="3" key="1">
    <citation type="journal article" date="2017" name="Genome Biol.">
        <title>Comparative genomics reveals high biological diversity and specific adaptations in the industrially and medically important fungal genus Aspergillus.</title>
        <authorList>
            <person name="de Vries R.P."/>
            <person name="Riley R."/>
            <person name="Wiebenga A."/>
            <person name="Aguilar-Osorio G."/>
            <person name="Amillis S."/>
            <person name="Uchima C.A."/>
            <person name="Anderluh G."/>
            <person name="Asadollahi M."/>
            <person name="Askin M."/>
            <person name="Barry K."/>
            <person name="Battaglia E."/>
            <person name="Bayram O."/>
            <person name="Benocci T."/>
            <person name="Braus-Stromeyer S.A."/>
            <person name="Caldana C."/>
            <person name="Canovas D."/>
            <person name="Cerqueira G.C."/>
            <person name="Chen F."/>
            <person name="Chen W."/>
            <person name="Choi C."/>
            <person name="Clum A."/>
            <person name="Dos Santos R.A."/>
            <person name="Damasio A.R."/>
            <person name="Diallinas G."/>
            <person name="Emri T."/>
            <person name="Fekete E."/>
            <person name="Flipphi M."/>
            <person name="Freyberg S."/>
            <person name="Gallo A."/>
            <person name="Gournas C."/>
            <person name="Habgood R."/>
            <person name="Hainaut M."/>
            <person name="Harispe M.L."/>
            <person name="Henrissat B."/>
            <person name="Hilden K.S."/>
            <person name="Hope R."/>
            <person name="Hossain A."/>
            <person name="Karabika E."/>
            <person name="Karaffa L."/>
            <person name="Karanyi Z."/>
            <person name="Krasevec N."/>
            <person name="Kuo A."/>
            <person name="Kusch H."/>
            <person name="LaButti K."/>
            <person name="Lagendijk E.L."/>
            <person name="Lapidus A."/>
            <person name="Levasseur A."/>
            <person name="Lindquist E."/>
            <person name="Lipzen A."/>
            <person name="Logrieco A.F."/>
            <person name="MacCabe A."/>
            <person name="Maekelae M.R."/>
            <person name="Malavazi I."/>
            <person name="Melin P."/>
            <person name="Meyer V."/>
            <person name="Mielnichuk N."/>
            <person name="Miskei M."/>
            <person name="Molnar A.P."/>
            <person name="Mule G."/>
            <person name="Ngan C.Y."/>
            <person name="Orejas M."/>
            <person name="Orosz E."/>
            <person name="Ouedraogo J.P."/>
            <person name="Overkamp K.M."/>
            <person name="Park H.-S."/>
            <person name="Perrone G."/>
            <person name="Piumi F."/>
            <person name="Punt P.J."/>
            <person name="Ram A.F."/>
            <person name="Ramon A."/>
            <person name="Rauscher S."/>
            <person name="Record E."/>
            <person name="Riano-Pachon D.M."/>
            <person name="Robert V."/>
            <person name="Roehrig J."/>
            <person name="Ruller R."/>
            <person name="Salamov A."/>
            <person name="Salih N.S."/>
            <person name="Samson R.A."/>
            <person name="Sandor E."/>
            <person name="Sanguinetti M."/>
            <person name="Schuetze T."/>
            <person name="Sepcic K."/>
            <person name="Shelest E."/>
            <person name="Sherlock G."/>
            <person name="Sophianopoulou V."/>
            <person name="Squina F.M."/>
            <person name="Sun H."/>
            <person name="Susca A."/>
            <person name="Todd R.B."/>
            <person name="Tsang A."/>
            <person name="Unkles S.E."/>
            <person name="van de Wiele N."/>
            <person name="van Rossen-Uffink D."/>
            <person name="Oliveira J.V."/>
            <person name="Vesth T.C."/>
            <person name="Visser J."/>
            <person name="Yu J.-H."/>
            <person name="Zhou M."/>
            <person name="Andersen M.R."/>
            <person name="Archer D.B."/>
            <person name="Baker S.E."/>
            <person name="Benoit I."/>
            <person name="Brakhage A.A."/>
            <person name="Braus G.H."/>
            <person name="Fischer R."/>
            <person name="Frisvad J.C."/>
            <person name="Goldman G.H."/>
            <person name="Houbraken J."/>
            <person name="Oakley B."/>
            <person name="Pocsi I."/>
            <person name="Scazzocchio C."/>
            <person name="Seiboth B."/>
            <person name="vanKuyk P.A."/>
            <person name="Wortman J."/>
            <person name="Dyer P.S."/>
            <person name="Grigoriev I.V."/>
        </authorList>
    </citation>
    <scope>NUCLEOTIDE SEQUENCE [LARGE SCALE GENOMIC DNA]</scope>
    <source>
        <strain evidence="3">ITEM 5010</strain>
    </source>
</reference>
<accession>A0A1R3R9S3</accession>
<dbReference type="AlphaFoldDB" id="A0A1R3R9S3"/>
<gene>
    <name evidence="2" type="ORF">ASPCADRAFT_134633</name>
</gene>
<proteinExistence type="predicted"/>
<dbReference type="PANTHER" id="PTHR24148">
    <property type="entry name" value="ANKYRIN REPEAT DOMAIN-CONTAINING PROTEIN 39 HOMOLOG-RELATED"/>
    <property type="match status" value="1"/>
</dbReference>
<evidence type="ECO:0000259" key="1">
    <source>
        <dbReference type="Pfam" id="PF06985"/>
    </source>
</evidence>
<dbReference type="VEuPathDB" id="FungiDB:ASPCADRAFT_134633"/>